<protein>
    <recommendedName>
        <fullName evidence="3">DUF4296 domain-containing protein</fullName>
    </recommendedName>
</protein>
<dbReference type="RefSeq" id="WP_073124933.1">
    <property type="nucleotide sequence ID" value="NZ_FRAA01000009.1"/>
</dbReference>
<feature type="region of interest" description="Disordered" evidence="2">
    <location>
        <begin position="164"/>
        <end position="196"/>
    </location>
</feature>
<dbReference type="STRING" id="156994.SAMN04488028_10998"/>
<evidence type="ECO:0000313" key="4">
    <source>
        <dbReference type="EMBL" id="SHK82260.1"/>
    </source>
</evidence>
<accession>A0A1M6VL86</accession>
<proteinExistence type="predicted"/>
<sequence length="196" mass="22641">MRHKFIFLLAVLTLTFLNACKRDRPEDVISKSKMTEILIEQHLLEAKVLLLKVRTDSTNKVYNSLEQEIFEKYGVDKAMYEKSYQYYISKPELLDEIYEVVVDSLNVNDQHAAVLEEEEEKEKKRLAEEKKKRKQAIKDSIANIGKDSLTVSLSDSLALEVKEGSVAEEQEKPLTRTDSLRDPKLRKIAAPKQNKL</sequence>
<feature type="compositionally biased region" description="Basic residues" evidence="2">
    <location>
        <begin position="186"/>
        <end position="196"/>
    </location>
</feature>
<dbReference type="Pfam" id="PF14129">
    <property type="entry name" value="DUF4296"/>
    <property type="match status" value="1"/>
</dbReference>
<dbReference type="AlphaFoldDB" id="A0A1M6VL86"/>
<reference evidence="5" key="1">
    <citation type="submission" date="2016-11" db="EMBL/GenBank/DDBJ databases">
        <authorList>
            <person name="Varghese N."/>
            <person name="Submissions S."/>
        </authorList>
    </citation>
    <scope>NUCLEOTIDE SEQUENCE [LARGE SCALE GENOMIC DNA]</scope>
    <source>
        <strain evidence="5">DSM 26134</strain>
    </source>
</reference>
<evidence type="ECO:0000313" key="5">
    <source>
        <dbReference type="Proteomes" id="UP000184474"/>
    </source>
</evidence>
<feature type="coiled-coil region" evidence="1">
    <location>
        <begin position="112"/>
        <end position="139"/>
    </location>
</feature>
<evidence type="ECO:0000256" key="2">
    <source>
        <dbReference type="SAM" id="MobiDB-lite"/>
    </source>
</evidence>
<dbReference type="InterPro" id="IPR025381">
    <property type="entry name" value="DUF4296"/>
</dbReference>
<dbReference type="Proteomes" id="UP000184474">
    <property type="component" value="Unassembled WGS sequence"/>
</dbReference>
<dbReference type="EMBL" id="FRAA01000009">
    <property type="protein sequence ID" value="SHK82260.1"/>
    <property type="molecule type" value="Genomic_DNA"/>
</dbReference>
<evidence type="ECO:0000256" key="1">
    <source>
        <dbReference type="SAM" id="Coils"/>
    </source>
</evidence>
<feature type="compositionally biased region" description="Basic and acidic residues" evidence="2">
    <location>
        <begin position="164"/>
        <end position="185"/>
    </location>
</feature>
<evidence type="ECO:0000259" key="3">
    <source>
        <dbReference type="Pfam" id="PF14129"/>
    </source>
</evidence>
<keyword evidence="5" id="KW-1185">Reference proteome</keyword>
<keyword evidence="1" id="KW-0175">Coiled coil</keyword>
<name>A0A1M6VL86_REIAG</name>
<organism evidence="4 5">
    <name type="scientific">Reichenbachiella agariperforans</name>
    <dbReference type="NCBI Taxonomy" id="156994"/>
    <lineage>
        <taxon>Bacteria</taxon>
        <taxon>Pseudomonadati</taxon>
        <taxon>Bacteroidota</taxon>
        <taxon>Cytophagia</taxon>
        <taxon>Cytophagales</taxon>
        <taxon>Reichenbachiellaceae</taxon>
        <taxon>Reichenbachiella</taxon>
    </lineage>
</organism>
<gene>
    <name evidence="4" type="ORF">SAMN04488028_10998</name>
</gene>
<feature type="domain" description="DUF4296" evidence="3">
    <location>
        <begin position="25"/>
        <end position="108"/>
    </location>
</feature>